<dbReference type="GO" id="GO:0005886">
    <property type="term" value="C:plasma membrane"/>
    <property type="evidence" value="ECO:0007669"/>
    <property type="project" value="UniProtKB-SubCell"/>
</dbReference>
<feature type="transmembrane region" description="Helical" evidence="12">
    <location>
        <begin position="79"/>
        <end position="98"/>
    </location>
</feature>
<sequence>MVLGVAVGAIVFSTLLGRPTHNPHKDMPYESGITPTGEARIRTTIPYYVVALFFILFDVEAVFLYAWAIRAHELSWAGFFKAFVFLTFLFAGLVYVWLRGGLAWRRLSSKVSGEASSSHD</sequence>
<keyword evidence="5 11" id="KW-0812">Transmembrane</keyword>
<dbReference type="KEGG" id="schv:BRCON_0907"/>
<accession>A0A2Z4Y3J5</accession>
<dbReference type="GO" id="GO:0008137">
    <property type="term" value="F:NADH dehydrogenase (ubiquinone) activity"/>
    <property type="evidence" value="ECO:0007669"/>
    <property type="project" value="InterPro"/>
</dbReference>
<dbReference type="PANTHER" id="PTHR11058">
    <property type="entry name" value="NADH-UBIQUINONE OXIDOREDUCTASE CHAIN 3"/>
    <property type="match status" value="1"/>
</dbReference>
<dbReference type="EC" id="7.1.1.-" evidence="11"/>
<evidence type="ECO:0000256" key="8">
    <source>
        <dbReference type="ARBA" id="ARBA00022989"/>
    </source>
</evidence>
<evidence type="ECO:0000256" key="10">
    <source>
        <dbReference type="ARBA" id="ARBA00023136"/>
    </source>
</evidence>
<gene>
    <name evidence="13" type="ORF">BRCON_0907</name>
</gene>
<comment type="catalytic activity">
    <reaction evidence="11">
        <text>a quinone + NADH + 5 H(+)(in) = a quinol + NAD(+) + 4 H(+)(out)</text>
        <dbReference type="Rhea" id="RHEA:57888"/>
        <dbReference type="ChEBI" id="CHEBI:15378"/>
        <dbReference type="ChEBI" id="CHEBI:24646"/>
        <dbReference type="ChEBI" id="CHEBI:57540"/>
        <dbReference type="ChEBI" id="CHEBI:57945"/>
        <dbReference type="ChEBI" id="CHEBI:132124"/>
    </reaction>
</comment>
<evidence type="ECO:0000313" key="13">
    <source>
        <dbReference type="EMBL" id="AXA35684.1"/>
    </source>
</evidence>
<dbReference type="GO" id="GO:0048038">
    <property type="term" value="F:quinone binding"/>
    <property type="evidence" value="ECO:0007669"/>
    <property type="project" value="UniProtKB-KW"/>
</dbReference>
<keyword evidence="4" id="KW-1003">Cell membrane</keyword>
<name>A0A2Z4Y3J5_SUMC1</name>
<evidence type="ECO:0000256" key="2">
    <source>
        <dbReference type="ARBA" id="ARBA00008472"/>
    </source>
</evidence>
<reference evidence="13 14" key="1">
    <citation type="submission" date="2018-05" db="EMBL/GenBank/DDBJ databases">
        <title>A metagenomic window into the 2 km-deep terrestrial subsurface aquifer revealed taxonomically and functionally diverse microbial community comprising novel uncultured bacterial lineages.</title>
        <authorList>
            <person name="Kadnikov V.V."/>
            <person name="Mardanov A.V."/>
            <person name="Beletsky A.V."/>
            <person name="Banks D."/>
            <person name="Pimenov N.V."/>
            <person name="Frank Y.A."/>
            <person name="Karnachuk O.V."/>
            <person name="Ravin N.V."/>
        </authorList>
    </citation>
    <scope>NUCLEOTIDE SEQUENCE [LARGE SCALE GENOMIC DNA]</scope>
    <source>
        <strain evidence="13">BY</strain>
    </source>
</reference>
<evidence type="ECO:0000256" key="11">
    <source>
        <dbReference type="RuleBase" id="RU003639"/>
    </source>
</evidence>
<keyword evidence="8 12" id="KW-1133">Transmembrane helix</keyword>
<dbReference type="InterPro" id="IPR038430">
    <property type="entry name" value="NDAH_ubi_oxred_su3_sf"/>
</dbReference>
<comment type="similarity">
    <text evidence="2 11">Belongs to the complex I subunit 3 family.</text>
</comment>
<evidence type="ECO:0000256" key="4">
    <source>
        <dbReference type="ARBA" id="ARBA00022475"/>
    </source>
</evidence>
<protein>
    <recommendedName>
        <fullName evidence="11">NADH-quinone oxidoreductase subunit</fullName>
        <ecNumber evidence="11">7.1.1.-</ecNumber>
    </recommendedName>
</protein>
<keyword evidence="3" id="KW-0813">Transport</keyword>
<keyword evidence="10 12" id="KW-0472">Membrane</keyword>
<dbReference type="AlphaFoldDB" id="A0A2Z4Y3J5"/>
<dbReference type="Pfam" id="PF00507">
    <property type="entry name" value="Oxidored_q4"/>
    <property type="match status" value="1"/>
</dbReference>
<evidence type="ECO:0000256" key="7">
    <source>
        <dbReference type="ARBA" id="ARBA00022967"/>
    </source>
</evidence>
<keyword evidence="9 11" id="KW-0520">NAD</keyword>
<evidence type="ECO:0000256" key="3">
    <source>
        <dbReference type="ARBA" id="ARBA00022448"/>
    </source>
</evidence>
<evidence type="ECO:0000256" key="9">
    <source>
        <dbReference type="ARBA" id="ARBA00023027"/>
    </source>
</evidence>
<dbReference type="PANTHER" id="PTHR11058:SF22">
    <property type="entry name" value="NADH-QUINONE OXIDOREDUCTASE SUBUNIT A"/>
    <property type="match status" value="1"/>
</dbReference>
<dbReference type="Gene3D" id="1.20.58.1610">
    <property type="entry name" value="NADH:ubiquinone/plastoquinone oxidoreductase, chain 3"/>
    <property type="match status" value="1"/>
</dbReference>
<proteinExistence type="inferred from homology"/>
<evidence type="ECO:0000313" key="14">
    <source>
        <dbReference type="Proteomes" id="UP000262583"/>
    </source>
</evidence>
<evidence type="ECO:0000256" key="5">
    <source>
        <dbReference type="ARBA" id="ARBA00022692"/>
    </source>
</evidence>
<dbReference type="Proteomes" id="UP000262583">
    <property type="component" value="Chromosome"/>
</dbReference>
<dbReference type="InterPro" id="IPR000440">
    <property type="entry name" value="NADH_UbQ/plastoQ_OxRdtase_su3"/>
</dbReference>
<evidence type="ECO:0000256" key="6">
    <source>
        <dbReference type="ARBA" id="ARBA00022719"/>
    </source>
</evidence>
<keyword evidence="6 11" id="KW-0874">Quinone</keyword>
<dbReference type="GO" id="GO:0030964">
    <property type="term" value="C:NADH dehydrogenase complex"/>
    <property type="evidence" value="ECO:0007669"/>
    <property type="project" value="TreeGrafter"/>
</dbReference>
<evidence type="ECO:0000256" key="1">
    <source>
        <dbReference type="ARBA" id="ARBA00004370"/>
    </source>
</evidence>
<comment type="function">
    <text evidence="11">NDH-1 shuttles electrons from NADH, via FMN and iron-sulfur (Fe-S) centers, to quinones in the respiratory chain.</text>
</comment>
<feature type="transmembrane region" description="Helical" evidence="12">
    <location>
        <begin position="45"/>
        <end position="67"/>
    </location>
</feature>
<comment type="subcellular location">
    <subcellularLocation>
        <location evidence="11">Cell membrane</location>
        <topology evidence="11">Multi-pass membrane protein</topology>
    </subcellularLocation>
    <subcellularLocation>
        <location evidence="1">Membrane</location>
    </subcellularLocation>
</comment>
<dbReference type="EMBL" id="CP030759">
    <property type="protein sequence ID" value="AXA35684.1"/>
    <property type="molecule type" value="Genomic_DNA"/>
</dbReference>
<keyword evidence="13" id="KW-0830">Ubiquinone</keyword>
<evidence type="ECO:0000256" key="12">
    <source>
        <dbReference type="SAM" id="Phobius"/>
    </source>
</evidence>
<keyword evidence="7" id="KW-1278">Translocase</keyword>
<organism evidence="13 14">
    <name type="scientific">Sumerlaea chitinivorans</name>
    <dbReference type="NCBI Taxonomy" id="2250252"/>
    <lineage>
        <taxon>Bacteria</taxon>
        <taxon>Candidatus Sumerlaeota</taxon>
        <taxon>Candidatus Sumerlaeia</taxon>
        <taxon>Candidatus Sumerlaeales</taxon>
        <taxon>Candidatus Sumerlaeaceae</taxon>
        <taxon>Candidatus Sumerlaea</taxon>
    </lineage>
</organism>